<dbReference type="PANTHER" id="PTHR30164:SF2">
    <property type="entry name" value="PROTEIN MTFA"/>
    <property type="match status" value="1"/>
</dbReference>
<organism evidence="1 2">
    <name type="scientific">Parathalassolituus penaei</name>
    <dbReference type="NCBI Taxonomy" id="2997323"/>
    <lineage>
        <taxon>Bacteria</taxon>
        <taxon>Pseudomonadati</taxon>
        <taxon>Pseudomonadota</taxon>
        <taxon>Gammaproteobacteria</taxon>
        <taxon>Oceanospirillales</taxon>
        <taxon>Oceanospirillaceae</taxon>
        <taxon>Parathalassolituus</taxon>
    </lineage>
</organism>
<dbReference type="InterPro" id="IPR010384">
    <property type="entry name" value="MtfA_fam"/>
</dbReference>
<dbReference type="InterPro" id="IPR042252">
    <property type="entry name" value="MtfA_N"/>
</dbReference>
<protein>
    <submittedName>
        <fullName evidence="1">Zinc-dependent peptidase</fullName>
    </submittedName>
</protein>
<keyword evidence="2" id="KW-1185">Reference proteome</keyword>
<dbReference type="EMBL" id="JAPNOA010000056">
    <property type="protein sequence ID" value="MCY0966632.1"/>
    <property type="molecule type" value="Genomic_DNA"/>
</dbReference>
<dbReference type="Pfam" id="PF06167">
    <property type="entry name" value="Peptidase_M90"/>
    <property type="match status" value="1"/>
</dbReference>
<comment type="caution">
    <text evidence="1">The sequence shown here is derived from an EMBL/GenBank/DDBJ whole genome shotgun (WGS) entry which is preliminary data.</text>
</comment>
<dbReference type="Proteomes" id="UP001150830">
    <property type="component" value="Unassembled WGS sequence"/>
</dbReference>
<reference evidence="1" key="1">
    <citation type="submission" date="2022-11" db="EMBL/GenBank/DDBJ databases">
        <title>Parathalassolutuus dongxingensis gen. nov., sp. nov., a novel member of family Oceanospirillaceae isolated from a coastal shrimp pond in Guangxi, China.</title>
        <authorList>
            <person name="Chen H."/>
        </authorList>
    </citation>
    <scope>NUCLEOTIDE SEQUENCE</scope>
    <source>
        <strain evidence="1">G-43</strain>
    </source>
</reference>
<dbReference type="Gene3D" id="3.40.390.10">
    <property type="entry name" value="Collagenase (Catalytic Domain)"/>
    <property type="match status" value="1"/>
</dbReference>
<name>A0A9X3EFI9_9GAMM</name>
<accession>A0A9X3EFI9</accession>
<dbReference type="AlphaFoldDB" id="A0A9X3EFI9"/>
<proteinExistence type="predicted"/>
<dbReference type="GO" id="GO:0004177">
    <property type="term" value="F:aminopeptidase activity"/>
    <property type="evidence" value="ECO:0007669"/>
    <property type="project" value="TreeGrafter"/>
</dbReference>
<sequence length="264" mass="29631">MFEAIEHWLERRHIQQMGFIRADWDAANADWPLLARYSETERDELFELSLRFLVHKVFASGRDFELTGPICLKVATMACVPILNLGLNWYDGWQTLILYEGDFRPQRPYRSEDGVTHAVGPGLSGEAWSRGPVILSWDAILHCGPHARSGKAGNVVIHELAHKLDMLNDGANGAPPMHAGMSAQHWHDVFAAAWQQLQALAALHHPMHHAVLPIDAYGLTNPAEFFAVCSETFFEAPHTLKQALPELYEQMCLFYRQDPAAAGV</sequence>
<evidence type="ECO:0000313" key="1">
    <source>
        <dbReference type="EMBL" id="MCY0966632.1"/>
    </source>
</evidence>
<gene>
    <name evidence="1" type="ORF">OUO13_15700</name>
</gene>
<dbReference type="Gene3D" id="1.10.472.150">
    <property type="entry name" value="Glucose-regulated metallo-peptidase M90, N-terminal domain"/>
    <property type="match status" value="1"/>
</dbReference>
<dbReference type="PANTHER" id="PTHR30164">
    <property type="entry name" value="MTFA PEPTIDASE"/>
    <property type="match status" value="1"/>
</dbReference>
<evidence type="ECO:0000313" key="2">
    <source>
        <dbReference type="Proteomes" id="UP001150830"/>
    </source>
</evidence>
<dbReference type="GO" id="GO:0008237">
    <property type="term" value="F:metallopeptidase activity"/>
    <property type="evidence" value="ECO:0007669"/>
    <property type="project" value="InterPro"/>
</dbReference>
<dbReference type="SUPFAM" id="SSF55486">
    <property type="entry name" value="Metalloproteases ('zincins'), catalytic domain"/>
    <property type="match status" value="1"/>
</dbReference>
<dbReference type="RefSeq" id="WP_283174834.1">
    <property type="nucleotide sequence ID" value="NZ_JAPNOA010000056.1"/>
</dbReference>
<dbReference type="CDD" id="cd20169">
    <property type="entry name" value="Peptidase_M90_mtfA"/>
    <property type="match status" value="1"/>
</dbReference>
<dbReference type="GO" id="GO:0005829">
    <property type="term" value="C:cytosol"/>
    <property type="evidence" value="ECO:0007669"/>
    <property type="project" value="TreeGrafter"/>
</dbReference>
<dbReference type="InterPro" id="IPR024079">
    <property type="entry name" value="MetalloPept_cat_dom_sf"/>
</dbReference>